<dbReference type="EMBL" id="CM035425">
    <property type="protein sequence ID" value="KAH7332413.1"/>
    <property type="molecule type" value="Genomic_DNA"/>
</dbReference>
<protein>
    <submittedName>
        <fullName evidence="1">Uncharacterized protein</fullName>
    </submittedName>
</protein>
<evidence type="ECO:0000313" key="2">
    <source>
        <dbReference type="Proteomes" id="UP000825935"/>
    </source>
</evidence>
<dbReference type="AlphaFoldDB" id="A0A8T2SKL3"/>
<organism evidence="1 2">
    <name type="scientific">Ceratopteris richardii</name>
    <name type="common">Triangle waterfern</name>
    <dbReference type="NCBI Taxonomy" id="49495"/>
    <lineage>
        <taxon>Eukaryota</taxon>
        <taxon>Viridiplantae</taxon>
        <taxon>Streptophyta</taxon>
        <taxon>Embryophyta</taxon>
        <taxon>Tracheophyta</taxon>
        <taxon>Polypodiopsida</taxon>
        <taxon>Polypodiidae</taxon>
        <taxon>Polypodiales</taxon>
        <taxon>Pteridineae</taxon>
        <taxon>Pteridaceae</taxon>
        <taxon>Parkerioideae</taxon>
        <taxon>Ceratopteris</taxon>
    </lineage>
</organism>
<name>A0A8T2SKL3_CERRI</name>
<proteinExistence type="predicted"/>
<comment type="caution">
    <text evidence="1">The sequence shown here is derived from an EMBL/GenBank/DDBJ whole genome shotgun (WGS) entry which is preliminary data.</text>
</comment>
<reference evidence="1" key="1">
    <citation type="submission" date="2021-08" db="EMBL/GenBank/DDBJ databases">
        <title>WGS assembly of Ceratopteris richardii.</title>
        <authorList>
            <person name="Marchant D.B."/>
            <person name="Chen G."/>
            <person name="Jenkins J."/>
            <person name="Shu S."/>
            <person name="Leebens-Mack J."/>
            <person name="Grimwood J."/>
            <person name="Schmutz J."/>
            <person name="Soltis P."/>
            <person name="Soltis D."/>
            <person name="Chen Z.-H."/>
        </authorList>
    </citation>
    <scope>NUCLEOTIDE SEQUENCE</scope>
    <source>
        <strain evidence="1">Whitten #5841</strain>
        <tissue evidence="1">Leaf</tissue>
    </source>
</reference>
<dbReference type="Proteomes" id="UP000825935">
    <property type="component" value="Chromosome 20"/>
</dbReference>
<gene>
    <name evidence="1" type="ORF">KP509_20G085900</name>
</gene>
<evidence type="ECO:0000313" key="1">
    <source>
        <dbReference type="EMBL" id="KAH7332413.1"/>
    </source>
</evidence>
<keyword evidence="2" id="KW-1185">Reference proteome</keyword>
<accession>A0A8T2SKL3</accession>
<sequence length="64" mass="7376">MTSAEIYQMVDLLIYEKLKQIVLERLCAPVRICGAVFFRFICLAVSADEIWIPAPFKFQPLNLV</sequence>